<keyword evidence="1" id="KW-0812">Transmembrane</keyword>
<evidence type="ECO:0000313" key="2">
    <source>
        <dbReference type="EMBL" id="VDL86863.1"/>
    </source>
</evidence>
<feature type="transmembrane region" description="Helical" evidence="1">
    <location>
        <begin position="51"/>
        <end position="71"/>
    </location>
</feature>
<dbReference type="STRING" id="27835.A0A0N4YY80"/>
<reference evidence="4" key="1">
    <citation type="submission" date="2017-02" db="UniProtKB">
        <authorList>
            <consortium name="WormBaseParasite"/>
        </authorList>
    </citation>
    <scope>IDENTIFICATION</scope>
</reference>
<accession>A0A0N4YY80</accession>
<evidence type="ECO:0000313" key="3">
    <source>
        <dbReference type="Proteomes" id="UP000271162"/>
    </source>
</evidence>
<organism evidence="4">
    <name type="scientific">Nippostrongylus brasiliensis</name>
    <name type="common">Rat hookworm</name>
    <dbReference type="NCBI Taxonomy" id="27835"/>
    <lineage>
        <taxon>Eukaryota</taxon>
        <taxon>Metazoa</taxon>
        <taxon>Ecdysozoa</taxon>
        <taxon>Nematoda</taxon>
        <taxon>Chromadorea</taxon>
        <taxon>Rhabditida</taxon>
        <taxon>Rhabditina</taxon>
        <taxon>Rhabditomorpha</taxon>
        <taxon>Strongyloidea</taxon>
        <taxon>Heligmosomidae</taxon>
        <taxon>Nippostrongylus</taxon>
    </lineage>
</organism>
<keyword evidence="1" id="KW-0472">Membrane</keyword>
<dbReference type="WBParaSite" id="NBR_0002220201-mRNA-1">
    <property type="protein sequence ID" value="NBR_0002220201-mRNA-1"/>
    <property type="gene ID" value="NBR_0002220201"/>
</dbReference>
<evidence type="ECO:0000256" key="1">
    <source>
        <dbReference type="SAM" id="Phobius"/>
    </source>
</evidence>
<reference evidence="2 3" key="2">
    <citation type="submission" date="2018-11" db="EMBL/GenBank/DDBJ databases">
        <authorList>
            <consortium name="Pathogen Informatics"/>
        </authorList>
    </citation>
    <scope>NUCLEOTIDE SEQUENCE [LARGE SCALE GENOMIC DNA]</scope>
</reference>
<proteinExistence type="predicted"/>
<sequence>MTPERLAVLRFTYPINFSVRQSNFLIAPQVYLIRSPGETLEMEFMLMPFSYALWVFVICTIAIVTLTLFLIRYMEFAGRGEKLLRQVT</sequence>
<dbReference type="Proteomes" id="UP000271162">
    <property type="component" value="Unassembled WGS sequence"/>
</dbReference>
<name>A0A0N4YY80_NIPBR</name>
<dbReference type="EMBL" id="UYSL01027567">
    <property type="protein sequence ID" value="VDL86863.1"/>
    <property type="molecule type" value="Genomic_DNA"/>
</dbReference>
<protein>
    <submittedName>
        <fullName evidence="4">Seipin</fullName>
    </submittedName>
</protein>
<dbReference type="AlphaFoldDB" id="A0A0N4YY80"/>
<keyword evidence="3" id="KW-1185">Reference proteome</keyword>
<evidence type="ECO:0000313" key="4">
    <source>
        <dbReference type="WBParaSite" id="NBR_0002220201-mRNA-1"/>
    </source>
</evidence>
<keyword evidence="1" id="KW-1133">Transmembrane helix</keyword>
<gene>
    <name evidence="2" type="ORF">NBR_LOCUS22203</name>
</gene>